<dbReference type="SMART" id="SM00822">
    <property type="entry name" value="PKS_KR"/>
    <property type="match status" value="1"/>
</dbReference>
<dbReference type="Proteomes" id="UP000600080">
    <property type="component" value="Unassembled WGS sequence"/>
</dbReference>
<evidence type="ECO:0000313" key="6">
    <source>
        <dbReference type="EMBL" id="GGN33638.1"/>
    </source>
</evidence>
<dbReference type="InterPro" id="IPR014031">
    <property type="entry name" value="Ketoacyl_synth_C"/>
</dbReference>
<feature type="region of interest" description="Disordered" evidence="4">
    <location>
        <begin position="1819"/>
        <end position="1867"/>
    </location>
</feature>
<dbReference type="CDD" id="cd00833">
    <property type="entry name" value="PKS"/>
    <property type="match status" value="1"/>
</dbReference>
<organism evidence="6 7">
    <name type="scientific">Streptomyces kronopolitis</name>
    <dbReference type="NCBI Taxonomy" id="1612435"/>
    <lineage>
        <taxon>Bacteria</taxon>
        <taxon>Bacillati</taxon>
        <taxon>Actinomycetota</taxon>
        <taxon>Actinomycetes</taxon>
        <taxon>Kitasatosporales</taxon>
        <taxon>Streptomycetaceae</taxon>
        <taxon>Streptomyces</taxon>
    </lineage>
</organism>
<dbReference type="SUPFAM" id="SSF53901">
    <property type="entry name" value="Thiolase-like"/>
    <property type="match status" value="1"/>
</dbReference>
<gene>
    <name evidence="6" type="ORF">GCM10012285_04930</name>
</gene>
<evidence type="ECO:0000256" key="4">
    <source>
        <dbReference type="SAM" id="MobiDB-lite"/>
    </source>
</evidence>
<feature type="compositionally biased region" description="Low complexity" evidence="4">
    <location>
        <begin position="1637"/>
        <end position="1654"/>
    </location>
</feature>
<dbReference type="InterPro" id="IPR013785">
    <property type="entry name" value="Aldolase_TIM"/>
</dbReference>
<feature type="compositionally biased region" description="Pro residues" evidence="4">
    <location>
        <begin position="1819"/>
        <end position="1856"/>
    </location>
</feature>
<dbReference type="SUPFAM" id="SSF55048">
    <property type="entry name" value="Probable ACP-binding domain of malonyl-CoA ACP transacylase"/>
    <property type="match status" value="1"/>
</dbReference>
<reference evidence="7" key="1">
    <citation type="journal article" date="2019" name="Int. J. Syst. Evol. Microbiol.">
        <title>The Global Catalogue of Microorganisms (GCM) 10K type strain sequencing project: providing services to taxonomists for standard genome sequencing and annotation.</title>
        <authorList>
            <consortium name="The Broad Institute Genomics Platform"/>
            <consortium name="The Broad Institute Genome Sequencing Center for Infectious Disease"/>
            <person name="Wu L."/>
            <person name="Ma J."/>
        </authorList>
    </citation>
    <scope>NUCLEOTIDE SEQUENCE [LARGE SCALE GENOMIC DNA]</scope>
    <source>
        <strain evidence="7">CGMCC 4.7323</strain>
    </source>
</reference>
<dbReference type="SUPFAM" id="SSF52151">
    <property type="entry name" value="FabD/lysophospholipase-like"/>
    <property type="match status" value="1"/>
</dbReference>
<keyword evidence="3" id="KW-0808">Transferase</keyword>
<dbReference type="Pfam" id="PF00698">
    <property type="entry name" value="Acyl_transf_1"/>
    <property type="match status" value="1"/>
</dbReference>
<dbReference type="InterPro" id="IPR016036">
    <property type="entry name" value="Malonyl_transacylase_ACP-bd"/>
</dbReference>
<evidence type="ECO:0000256" key="1">
    <source>
        <dbReference type="ARBA" id="ARBA00022450"/>
    </source>
</evidence>
<dbReference type="Pfam" id="PF00109">
    <property type="entry name" value="ketoacyl-synt"/>
    <property type="match status" value="1"/>
</dbReference>
<dbReference type="GeneID" id="301546388"/>
<keyword evidence="2" id="KW-0597">Phosphoprotein</keyword>
<dbReference type="InterPro" id="IPR020841">
    <property type="entry name" value="PKS_Beta-ketoAc_synthase_dom"/>
</dbReference>
<dbReference type="Gene3D" id="3.20.20.70">
    <property type="entry name" value="Aldolase class I"/>
    <property type="match status" value="2"/>
</dbReference>
<dbReference type="Pfam" id="PF02801">
    <property type="entry name" value="Ketoacyl-synt_C"/>
    <property type="match status" value="1"/>
</dbReference>
<dbReference type="InterPro" id="IPR014030">
    <property type="entry name" value="Ketoacyl_synth_N"/>
</dbReference>
<feature type="region of interest" description="Disordered" evidence="4">
    <location>
        <begin position="1"/>
        <end position="22"/>
    </location>
</feature>
<dbReference type="InterPro" id="IPR057326">
    <property type="entry name" value="KR_dom"/>
</dbReference>
<feature type="domain" description="Ketosynthase family 3 (KS3)" evidence="5">
    <location>
        <begin position="711"/>
        <end position="1154"/>
    </location>
</feature>
<dbReference type="Gene3D" id="3.40.47.10">
    <property type="match status" value="1"/>
</dbReference>
<evidence type="ECO:0000259" key="5">
    <source>
        <dbReference type="PROSITE" id="PS52004"/>
    </source>
</evidence>
<dbReference type="PROSITE" id="PS52004">
    <property type="entry name" value="KS3_2"/>
    <property type="match status" value="1"/>
</dbReference>
<dbReference type="InterPro" id="IPR016039">
    <property type="entry name" value="Thiolase-like"/>
</dbReference>
<evidence type="ECO:0000256" key="3">
    <source>
        <dbReference type="ARBA" id="ARBA00022679"/>
    </source>
</evidence>
<dbReference type="Pfam" id="PF03060">
    <property type="entry name" value="NMO"/>
    <property type="match status" value="2"/>
</dbReference>
<dbReference type="SMART" id="SM00827">
    <property type="entry name" value="PKS_AT"/>
    <property type="match status" value="1"/>
</dbReference>
<keyword evidence="1" id="KW-0596">Phosphopantetheine</keyword>
<dbReference type="InterPro" id="IPR013968">
    <property type="entry name" value="PKS_KR"/>
</dbReference>
<dbReference type="RefSeq" id="WP_189095832.1">
    <property type="nucleotide sequence ID" value="NZ_BMND01000002.1"/>
</dbReference>
<dbReference type="InterPro" id="IPR001227">
    <property type="entry name" value="Ac_transferase_dom_sf"/>
</dbReference>
<dbReference type="SUPFAM" id="SSF47336">
    <property type="entry name" value="ACP-like"/>
    <property type="match status" value="1"/>
</dbReference>
<dbReference type="Gene3D" id="3.40.50.720">
    <property type="entry name" value="NAD(P)-binding Rossmann-like Domain"/>
    <property type="match status" value="1"/>
</dbReference>
<keyword evidence="7" id="KW-1185">Reference proteome</keyword>
<dbReference type="PANTHER" id="PTHR43074:SF1">
    <property type="entry name" value="BETA-KETOACYL SYNTHASE FAMILY PROTEIN-RELATED"/>
    <property type="match status" value="1"/>
</dbReference>
<dbReference type="InterPro" id="IPR036291">
    <property type="entry name" value="NAD(P)-bd_dom_sf"/>
</dbReference>
<sequence length="2342" mass="239726">MVPPPPFPGTPRPRSSAPAGPPPEVCARDLVVVLSPFEEPGERIVVAAARAGALGLLDLGRDADAARTALARTGPLPHGVRIPVGCPCTPGDLPDTVDTVLLADPRAYAAPAPRGGRPAEAAVPGPREWADGGRRRVWAEVTTPEEAAAACAAGVTALVARGHESGGRVGELTTCVLLQRILADPSVTVPVVAAGGIGVHSAAAAVAGGAAGVLLDSQLALTTEGADRLPRAVAAALRAMDGSETTLLAGHRVLRRPDFAPPGADPADRAGGAPDAVQDMEPARLTGLLGTRDLSVQLLPVGQDGAFAARLAARHHTTAGIVQAVRAALTDHLTAAARTRPLDRRPGARHLPVAQGPMTRVSDGAAFAAAVAAEGGLPFLALAVMDGDQVRRLLAETAERLGERPWGVGLLGFAPPALRTEQLAAVAEFAPEYALIAGGRPAQAAPLEAAGTRTYLHVPAPGLLTRYLAEGARRFVFEGQECGGHIGPRASFPLWDEQIERLLEHARAHGGSAEELDVLFAGGIHDARSAAMAMAAAAPLAARGATLGVLMGTAYLFTQEAVATGAVVPGFQQTALACDRTVLLRTAPGHATRCADTAYAGEFAAAARRLAADGTDPRARWEELERRNLGRLRLASKGLRHTDGGRPAAVAEPEQRREGLYMLGQAATTRSATTTVAALHTDVTDGATALLAARARRFRPPAAAPGPEAAPLDIAIVGMACCFPGAADTARYWSNVVHGVDSVTEVPAGRWDAATYHDPDPARAGERTPSRWGGFLPPIPFDALAHGIPPASLTAVEPVQLLALDAAAKALADAGYAERDFDRARTAVVFGAEAGTELAGAYGLRALHPGYLGALPPALDAELPRLTEDSFPGVLANVIAGRIAGRLDLGGANCTVDAACASSLAALDLACRQLRDHDADMVLCGGADVHNGINDYLMFASVRALSPTGRCRPFDAAADGIALGEGVGALVLRRLADAERDGDRIYAVVKAVGTSSDGRSLGLTAPRPEGQRRALERAYRRAGISPAQVGLLEAHGTGTVVGDTTELGVLTEVFDEAGAEPGSCALGSVKSQIGHTKCAAGLAGLIKAARAVHTGVRPPTLHLTRPAADDAAAAGPFRFDTRGARPWPVPAERRIAAVSAFGFGGTNYHAVLAGYAGAPEPAHALEEWPAELFCFRGADRAAAVRAVERLAARLAANDAAGRPWPLRDLAAETAAAPGPVQLCVIAEDLDDLAGKLAAARACTAADGVHPRPRDADPGQVAFLFPGQGSQRTGMLAELFTAFPALRALLDGADPQWTAAMFPPAAFTLEQRTAQQAALTDTRVAQPALGLASAAAFRLLTALGVRPDCTAGHSYGELTALWAAGAFDTEALLRLSARRAEAILTAAGDDPGAMAAVVATPDRVAALTGVTGATDATGVVVANHNAPAQSVISGPTDAVDSAVAALRAAGVDARRLPVACAFHSPQLATARETLAAALDATEVRAPAVPVWSGATARRYDRTPAALRGTLADQVAAPVRFVDQIEDMYAAGVRTFVEAGPGRVLTGLVGQILGDRPHTAVPLDVPGESALARLPHVLARLAAAGVPFDPEALFHGRTRILPEAAPRRPGWLVDGHLVRTADGACLPGGLRPARRVDTAQAGPSAAHAPDAAAGGPAPQDAVLEYLRTTRELVAAQRDVVLRYLGEGAGAASADGVLAPYPAPAREDSRAEAPAVPVAAPAVPAPSPAGPEWLSPEQLLDTVREIIHTRTGYPREMLDAGLDLEADLSVDSIKRVEIIGALADRIGLPQDADGATESAVEQLARVKTISGIVDWIAAARPEPAPAPSAPAPAPAAPAPLTPGPAGPDEPGGGPGPLPPTRSLVRAVPLGPPAGRPPAEVVAGLDFAVVEDGQGVAVALTALLESHGARVRTVPAERLAALIADGVDGVVDLSALRAGRGAVLPGRFAALRGALTGGCGRLLLATAAGGTFGLDAAGDLPDPLPGAGLRGFARTAALEYPDTLIRAVDLDPKDRPERIAAHLLAELCAPGEPAVVGHARGTRTTLRTVAAPLPRDRAATGRPPLGPGSVVLLTGGARGITARTALALARAHGCHIELLGRTPLEATPEDPALAHAHDRIALRAALIAQGLRRPAEIEAAAGRVLARREIAATLAALEPLAASVRYHAADVTDEGAVRAVVDDIRARHGRLDGIVHGAGTLEDKLLRDKDPASFARVFATKVDGARHLLSAAGDDTGFLVLFGSVAGVFGNRGQADYAAANDALDTLAGAWSARAPGRVLAVDWGPWAATGGGMVTEELERAYARRGIALLDPDAAAAALLDELARGTAAQVVLAAQADGGAADDE</sequence>
<dbReference type="Pfam" id="PF08659">
    <property type="entry name" value="KR"/>
    <property type="match status" value="1"/>
</dbReference>
<dbReference type="Gene3D" id="3.30.70.250">
    <property type="entry name" value="Malonyl-CoA ACP transacylase, ACP-binding"/>
    <property type="match status" value="1"/>
</dbReference>
<protein>
    <submittedName>
        <fullName evidence="6">Polyketide synthase</fullName>
    </submittedName>
</protein>
<accession>A0ABQ2J089</accession>
<dbReference type="InterPro" id="IPR016035">
    <property type="entry name" value="Acyl_Trfase/lysoPLipase"/>
</dbReference>
<dbReference type="SUPFAM" id="SSF51412">
    <property type="entry name" value="Inosine monophosphate dehydrogenase (IMPDH)"/>
    <property type="match status" value="2"/>
</dbReference>
<dbReference type="SMART" id="SM00825">
    <property type="entry name" value="PKS_KS"/>
    <property type="match status" value="1"/>
</dbReference>
<feature type="region of interest" description="Disordered" evidence="4">
    <location>
        <begin position="1635"/>
        <end position="1654"/>
    </location>
</feature>
<dbReference type="SUPFAM" id="SSF51735">
    <property type="entry name" value="NAD(P)-binding Rossmann-fold domains"/>
    <property type="match status" value="2"/>
</dbReference>
<dbReference type="InterPro" id="IPR036736">
    <property type="entry name" value="ACP-like_sf"/>
</dbReference>
<feature type="compositionally biased region" description="Pro residues" evidence="4">
    <location>
        <begin position="1"/>
        <end position="11"/>
    </location>
</feature>
<comment type="caution">
    <text evidence="6">The sequence shown here is derived from an EMBL/GenBank/DDBJ whole genome shotgun (WGS) entry which is preliminary data.</text>
</comment>
<name>A0ABQ2J089_9ACTN</name>
<dbReference type="Gene3D" id="1.10.1200.10">
    <property type="entry name" value="ACP-like"/>
    <property type="match status" value="1"/>
</dbReference>
<dbReference type="PANTHER" id="PTHR43074">
    <property type="entry name" value="OMEGA-3 POLYUNSATURATED FATTY ACID SYNTHASE PFAB-RELATED"/>
    <property type="match status" value="1"/>
</dbReference>
<evidence type="ECO:0000313" key="7">
    <source>
        <dbReference type="Proteomes" id="UP000600080"/>
    </source>
</evidence>
<dbReference type="Gene3D" id="3.40.366.10">
    <property type="entry name" value="Malonyl-Coenzyme A Acyl Carrier Protein, domain 2"/>
    <property type="match status" value="1"/>
</dbReference>
<dbReference type="InterPro" id="IPR052568">
    <property type="entry name" value="PKS-FAS_Synthase"/>
</dbReference>
<dbReference type="CDD" id="cd08953">
    <property type="entry name" value="KR_2_SDR_x"/>
    <property type="match status" value="1"/>
</dbReference>
<evidence type="ECO:0000256" key="2">
    <source>
        <dbReference type="ARBA" id="ARBA00022553"/>
    </source>
</evidence>
<proteinExistence type="predicted"/>
<dbReference type="EMBL" id="BMND01000002">
    <property type="protein sequence ID" value="GGN33638.1"/>
    <property type="molecule type" value="Genomic_DNA"/>
</dbReference>
<dbReference type="InterPro" id="IPR014043">
    <property type="entry name" value="Acyl_transferase_dom"/>
</dbReference>